<feature type="compositionally biased region" description="Pro residues" evidence="1">
    <location>
        <begin position="46"/>
        <end position="57"/>
    </location>
</feature>
<feature type="non-terminal residue" evidence="2">
    <location>
        <position position="1"/>
    </location>
</feature>
<organism evidence="2 3">
    <name type="scientific">Cirrhinus mrigala</name>
    <name type="common">Mrigala</name>
    <dbReference type="NCBI Taxonomy" id="683832"/>
    <lineage>
        <taxon>Eukaryota</taxon>
        <taxon>Metazoa</taxon>
        <taxon>Chordata</taxon>
        <taxon>Craniata</taxon>
        <taxon>Vertebrata</taxon>
        <taxon>Euteleostomi</taxon>
        <taxon>Actinopterygii</taxon>
        <taxon>Neopterygii</taxon>
        <taxon>Teleostei</taxon>
        <taxon>Ostariophysi</taxon>
        <taxon>Cypriniformes</taxon>
        <taxon>Cyprinidae</taxon>
        <taxon>Labeoninae</taxon>
        <taxon>Labeonini</taxon>
        <taxon>Cirrhinus</taxon>
    </lineage>
</organism>
<gene>
    <name evidence="2" type="ORF">M9458_039391</name>
</gene>
<proteinExistence type="predicted"/>
<dbReference type="AlphaFoldDB" id="A0ABD0NTA2"/>
<protein>
    <submittedName>
        <fullName evidence="2">Uncharacterized protein</fullName>
    </submittedName>
</protein>
<dbReference type="Proteomes" id="UP001529510">
    <property type="component" value="Unassembled WGS sequence"/>
</dbReference>
<reference evidence="2 3" key="1">
    <citation type="submission" date="2024-05" db="EMBL/GenBank/DDBJ databases">
        <title>Genome sequencing and assembly of Indian major carp, Cirrhinus mrigala (Hamilton, 1822).</title>
        <authorList>
            <person name="Mohindra V."/>
            <person name="Chowdhury L.M."/>
            <person name="Lal K."/>
            <person name="Jena J.K."/>
        </authorList>
    </citation>
    <scope>NUCLEOTIDE SEQUENCE [LARGE SCALE GENOMIC DNA]</scope>
    <source>
        <strain evidence="2">CM1030</strain>
        <tissue evidence="2">Blood</tissue>
    </source>
</reference>
<comment type="caution">
    <text evidence="2">The sequence shown here is derived from an EMBL/GenBank/DDBJ whole genome shotgun (WGS) entry which is preliminary data.</text>
</comment>
<feature type="compositionally biased region" description="Low complexity" evidence="1">
    <location>
        <begin position="27"/>
        <end position="45"/>
    </location>
</feature>
<feature type="compositionally biased region" description="Low complexity" evidence="1">
    <location>
        <begin position="58"/>
        <end position="67"/>
    </location>
</feature>
<sequence length="73" mass="7247">PPQSSVAPAPLRTSGSPPRLPEPWTPPWSSGSSVSSGLVCSLSLPRAPPPLAPPPSVSPSSTMASFSVGSAVD</sequence>
<dbReference type="EMBL" id="JAMKFB020000020">
    <property type="protein sequence ID" value="KAL0163638.1"/>
    <property type="molecule type" value="Genomic_DNA"/>
</dbReference>
<feature type="region of interest" description="Disordered" evidence="1">
    <location>
        <begin position="1"/>
        <end position="73"/>
    </location>
</feature>
<name>A0ABD0NTA2_CIRMR</name>
<evidence type="ECO:0000256" key="1">
    <source>
        <dbReference type="SAM" id="MobiDB-lite"/>
    </source>
</evidence>
<feature type="non-terminal residue" evidence="2">
    <location>
        <position position="73"/>
    </location>
</feature>
<evidence type="ECO:0000313" key="3">
    <source>
        <dbReference type="Proteomes" id="UP001529510"/>
    </source>
</evidence>
<keyword evidence="3" id="KW-1185">Reference proteome</keyword>
<evidence type="ECO:0000313" key="2">
    <source>
        <dbReference type="EMBL" id="KAL0163638.1"/>
    </source>
</evidence>
<accession>A0ABD0NTA2</accession>